<protein>
    <submittedName>
        <fullName evidence="2">Uncharacterized protein</fullName>
    </submittedName>
</protein>
<evidence type="ECO:0000313" key="3">
    <source>
        <dbReference type="Proteomes" id="UP001164743"/>
    </source>
</evidence>
<dbReference type="RefSeq" id="XP_053021077.1">
    <property type="nucleotide sequence ID" value="XM_053169825.1"/>
</dbReference>
<accession>A0ABY7CM11</accession>
<sequence>MSDASSASRHERGEGEPDSLPPSHDQGWISALVDSLVPKFQAQGSTSASDSAMQTDTTQGRPICCGERSGPVRDQ</sequence>
<feature type="region of interest" description="Disordered" evidence="1">
    <location>
        <begin position="1"/>
        <end position="75"/>
    </location>
</feature>
<organism evidence="2 3">
    <name type="scientific">Puccinia triticina</name>
    <dbReference type="NCBI Taxonomy" id="208348"/>
    <lineage>
        <taxon>Eukaryota</taxon>
        <taxon>Fungi</taxon>
        <taxon>Dikarya</taxon>
        <taxon>Basidiomycota</taxon>
        <taxon>Pucciniomycotina</taxon>
        <taxon>Pucciniomycetes</taxon>
        <taxon>Pucciniales</taxon>
        <taxon>Pucciniaceae</taxon>
        <taxon>Puccinia</taxon>
    </lineage>
</organism>
<dbReference type="GeneID" id="77810720"/>
<feature type="compositionally biased region" description="Polar residues" evidence="1">
    <location>
        <begin position="42"/>
        <end position="60"/>
    </location>
</feature>
<dbReference type="Proteomes" id="UP001164743">
    <property type="component" value="Chromosome 6A"/>
</dbReference>
<evidence type="ECO:0000313" key="2">
    <source>
        <dbReference type="EMBL" id="WAQ85522.1"/>
    </source>
</evidence>
<evidence type="ECO:0000256" key="1">
    <source>
        <dbReference type="SAM" id="MobiDB-lite"/>
    </source>
</evidence>
<proteinExistence type="predicted"/>
<reference evidence="2" key="1">
    <citation type="submission" date="2022-10" db="EMBL/GenBank/DDBJ databases">
        <title>Puccinia triticina Genome sequencing and assembly.</title>
        <authorList>
            <person name="Li C."/>
        </authorList>
    </citation>
    <scope>NUCLEOTIDE SEQUENCE</scope>
    <source>
        <strain evidence="2">Pt15</strain>
    </source>
</reference>
<keyword evidence="3" id="KW-1185">Reference proteome</keyword>
<dbReference type="EMBL" id="CP110426">
    <property type="protein sequence ID" value="WAQ85522.1"/>
    <property type="molecule type" value="Genomic_DNA"/>
</dbReference>
<gene>
    <name evidence="2" type="ORF">PtA15_6A150</name>
</gene>
<name>A0ABY7CM11_9BASI</name>